<feature type="domain" description="HTH lysR-type" evidence="5">
    <location>
        <begin position="1"/>
        <end position="58"/>
    </location>
</feature>
<dbReference type="Pfam" id="PF00126">
    <property type="entry name" value="HTH_1"/>
    <property type="match status" value="1"/>
</dbReference>
<dbReference type="PANTHER" id="PTHR30346:SF0">
    <property type="entry name" value="HCA OPERON TRANSCRIPTIONAL ACTIVATOR HCAR"/>
    <property type="match status" value="1"/>
</dbReference>
<dbReference type="GO" id="GO:0003700">
    <property type="term" value="F:DNA-binding transcription factor activity"/>
    <property type="evidence" value="ECO:0007669"/>
    <property type="project" value="InterPro"/>
</dbReference>
<dbReference type="PROSITE" id="PS50931">
    <property type="entry name" value="HTH_LYSR"/>
    <property type="match status" value="1"/>
</dbReference>
<dbReference type="GO" id="GO:0032993">
    <property type="term" value="C:protein-DNA complex"/>
    <property type="evidence" value="ECO:0007669"/>
    <property type="project" value="TreeGrafter"/>
</dbReference>
<dbReference type="InterPro" id="IPR036388">
    <property type="entry name" value="WH-like_DNA-bd_sf"/>
</dbReference>
<dbReference type="InterPro" id="IPR000847">
    <property type="entry name" value="LysR_HTH_N"/>
</dbReference>
<keyword evidence="7" id="KW-1185">Reference proteome</keyword>
<evidence type="ECO:0000256" key="2">
    <source>
        <dbReference type="ARBA" id="ARBA00023015"/>
    </source>
</evidence>
<evidence type="ECO:0000256" key="4">
    <source>
        <dbReference type="ARBA" id="ARBA00023163"/>
    </source>
</evidence>
<dbReference type="EMBL" id="JPKR02000004">
    <property type="protein sequence ID" value="KGD74740.1"/>
    <property type="molecule type" value="Genomic_DNA"/>
</dbReference>
<evidence type="ECO:0000256" key="1">
    <source>
        <dbReference type="ARBA" id="ARBA00009437"/>
    </source>
</evidence>
<dbReference type="Gene3D" id="3.40.190.10">
    <property type="entry name" value="Periplasmic binding protein-like II"/>
    <property type="match status" value="2"/>
</dbReference>
<reference evidence="6" key="1">
    <citation type="submission" date="2014-12" db="EMBL/GenBank/DDBJ databases">
        <title>The draft genome of the Tatumella morbirosei type strain, LMG23360T isolated from pineapple rot.</title>
        <authorList>
            <person name="Smits T.H."/>
            <person name="Palmer M."/>
            <person name="Venter S.N."/>
            <person name="Duffy B."/>
            <person name="Steenkamp E.T."/>
            <person name="Chan W.Y."/>
            <person name="Coutinho T.A."/>
            <person name="Coetzee M.P."/>
            <person name="De Maayer P."/>
        </authorList>
    </citation>
    <scope>NUCLEOTIDE SEQUENCE [LARGE SCALE GENOMIC DNA]</scope>
    <source>
        <strain evidence="6">LMG 23360</strain>
    </source>
</reference>
<proteinExistence type="inferred from homology"/>
<dbReference type="STRING" id="642227.HA49_05325"/>
<dbReference type="Gene3D" id="1.10.10.10">
    <property type="entry name" value="Winged helix-like DNA-binding domain superfamily/Winged helix DNA-binding domain"/>
    <property type="match status" value="1"/>
</dbReference>
<accession>A0A095VJD5</accession>
<dbReference type="RefSeq" id="WP_038017565.1">
    <property type="nucleotide sequence ID" value="NZ_JPKR02000004.1"/>
</dbReference>
<evidence type="ECO:0000256" key="3">
    <source>
        <dbReference type="ARBA" id="ARBA00023125"/>
    </source>
</evidence>
<organism evidence="6 7">
    <name type="scientific">Tatumella morbirosei</name>
    <dbReference type="NCBI Taxonomy" id="642227"/>
    <lineage>
        <taxon>Bacteria</taxon>
        <taxon>Pseudomonadati</taxon>
        <taxon>Pseudomonadota</taxon>
        <taxon>Gammaproteobacteria</taxon>
        <taxon>Enterobacterales</taxon>
        <taxon>Erwiniaceae</taxon>
        <taxon>Tatumella</taxon>
    </lineage>
</organism>
<dbReference type="InterPro" id="IPR005119">
    <property type="entry name" value="LysR_subst-bd"/>
</dbReference>
<comment type="similarity">
    <text evidence="1">Belongs to the LysR transcriptional regulatory family.</text>
</comment>
<dbReference type="SUPFAM" id="SSF46785">
    <property type="entry name" value="Winged helix' DNA-binding domain"/>
    <property type="match status" value="1"/>
</dbReference>
<dbReference type="PRINTS" id="PR00039">
    <property type="entry name" value="HTHLYSR"/>
</dbReference>
<keyword evidence="4" id="KW-0804">Transcription</keyword>
<evidence type="ECO:0000313" key="7">
    <source>
        <dbReference type="Proteomes" id="UP000029577"/>
    </source>
</evidence>
<gene>
    <name evidence="6" type="ORF">HA49_05325</name>
</gene>
<dbReference type="Proteomes" id="UP000029577">
    <property type="component" value="Unassembled WGS sequence"/>
</dbReference>
<dbReference type="AlphaFoldDB" id="A0A095VJD5"/>
<keyword evidence="2" id="KW-0805">Transcription regulation</keyword>
<dbReference type="GO" id="GO:0003677">
    <property type="term" value="F:DNA binding"/>
    <property type="evidence" value="ECO:0007669"/>
    <property type="project" value="UniProtKB-KW"/>
</dbReference>
<dbReference type="PANTHER" id="PTHR30346">
    <property type="entry name" value="TRANSCRIPTIONAL DUAL REGULATOR HCAR-RELATED"/>
    <property type="match status" value="1"/>
</dbReference>
<sequence length="303" mass="33453">MNVRQLEQFVAVAETLHFSKAAARLHMTQPPLSQSIIALEKELGQPLFIRSNRKVQLTGFGEQWLEYVKKALQNLQELPAIAEKLRHGEYGNLSLTFISYAGYNILPTLVKDFRQHYPNAGLTLTEATSDVQMEMLKQGKTDIGIVIPYQTDNLPSGLIYQKILSEPLIAAVPELWIEAGKLPSLQSSLCPQQLISLPLVMFPQSAAPPFHSLVMRYYAAHDAVPVIAQQAIQMQTIISLVAAGIGIALVPASLRQLTRQGVVYLDLPASPPQLEIGFIWRQDNSSPVLRNLITLAANIIVSA</sequence>
<dbReference type="FunFam" id="1.10.10.10:FF:000001">
    <property type="entry name" value="LysR family transcriptional regulator"/>
    <property type="match status" value="1"/>
</dbReference>
<dbReference type="OrthoDB" id="5289754at2"/>
<evidence type="ECO:0000259" key="5">
    <source>
        <dbReference type="PROSITE" id="PS50931"/>
    </source>
</evidence>
<comment type="caution">
    <text evidence="6">The sequence shown here is derived from an EMBL/GenBank/DDBJ whole genome shotgun (WGS) entry which is preliminary data.</text>
</comment>
<evidence type="ECO:0000313" key="6">
    <source>
        <dbReference type="EMBL" id="KGD74740.1"/>
    </source>
</evidence>
<dbReference type="SUPFAM" id="SSF53850">
    <property type="entry name" value="Periplasmic binding protein-like II"/>
    <property type="match status" value="1"/>
</dbReference>
<keyword evidence="3" id="KW-0238">DNA-binding</keyword>
<dbReference type="eggNOG" id="COG0583">
    <property type="taxonomic scope" value="Bacteria"/>
</dbReference>
<dbReference type="InterPro" id="IPR036390">
    <property type="entry name" value="WH_DNA-bd_sf"/>
</dbReference>
<name>A0A095VJD5_9GAMM</name>
<dbReference type="Pfam" id="PF03466">
    <property type="entry name" value="LysR_substrate"/>
    <property type="match status" value="1"/>
</dbReference>
<protein>
    <submittedName>
        <fullName evidence="6">LysR family transcriptional regulator</fullName>
    </submittedName>
</protein>